<sequence>MLIEFQGRRPTVSETVFLAEGAQIIGAVTLGEYASIWFNAVLRGDIEEIVIGPYSNVQDCCVIHASAGHPCRLGEYVTITHGTVLHGATVADGVLVGIGAILYDGVEVGQEAMIGAGAVLPAGMKVPPRALVVGVPGKITRTLSDQEAEANRQLARRYVERGQRYQGR</sequence>
<organism evidence="1 2">
    <name type="scientific">Tectimicrobiota bacterium</name>
    <dbReference type="NCBI Taxonomy" id="2528274"/>
    <lineage>
        <taxon>Bacteria</taxon>
        <taxon>Pseudomonadati</taxon>
        <taxon>Nitrospinota/Tectimicrobiota group</taxon>
        <taxon>Candidatus Tectimicrobiota</taxon>
    </lineage>
</organism>
<dbReference type="InterPro" id="IPR047324">
    <property type="entry name" value="LbH_gamma_CA-like"/>
</dbReference>
<protein>
    <submittedName>
        <fullName evidence="1">Gamma carbonic anhydrase family protein</fullName>
    </submittedName>
</protein>
<reference evidence="1" key="1">
    <citation type="submission" date="2020-07" db="EMBL/GenBank/DDBJ databases">
        <title>Huge and variable diversity of episymbiotic CPR bacteria and DPANN archaea in groundwater ecosystems.</title>
        <authorList>
            <person name="He C.Y."/>
            <person name="Keren R."/>
            <person name="Whittaker M."/>
            <person name="Farag I.F."/>
            <person name="Doudna J."/>
            <person name="Cate J.H.D."/>
            <person name="Banfield J.F."/>
        </authorList>
    </citation>
    <scope>NUCLEOTIDE SEQUENCE</scope>
    <source>
        <strain evidence="1">NC_groundwater_672_Ag_B-0.1um_62_36</strain>
    </source>
</reference>
<dbReference type="AlphaFoldDB" id="A0A932CNM1"/>
<accession>A0A932CNM1</accession>
<dbReference type="InterPro" id="IPR050484">
    <property type="entry name" value="Transf_Hexapept/Carb_Anhydrase"/>
</dbReference>
<evidence type="ECO:0000313" key="1">
    <source>
        <dbReference type="EMBL" id="MBI2876738.1"/>
    </source>
</evidence>
<proteinExistence type="predicted"/>
<dbReference type="InterPro" id="IPR011004">
    <property type="entry name" value="Trimer_LpxA-like_sf"/>
</dbReference>
<gene>
    <name evidence="1" type="ORF">HYY20_07645</name>
</gene>
<dbReference type="EMBL" id="JACPRF010000230">
    <property type="protein sequence ID" value="MBI2876738.1"/>
    <property type="molecule type" value="Genomic_DNA"/>
</dbReference>
<dbReference type="SUPFAM" id="SSF51161">
    <property type="entry name" value="Trimeric LpxA-like enzymes"/>
    <property type="match status" value="1"/>
</dbReference>
<dbReference type="PANTHER" id="PTHR13061">
    <property type="entry name" value="DYNACTIN SUBUNIT P25"/>
    <property type="match status" value="1"/>
</dbReference>
<comment type="caution">
    <text evidence="1">The sequence shown here is derived from an EMBL/GenBank/DDBJ whole genome shotgun (WGS) entry which is preliminary data.</text>
</comment>
<evidence type="ECO:0000313" key="2">
    <source>
        <dbReference type="Proteomes" id="UP000769766"/>
    </source>
</evidence>
<dbReference type="PANTHER" id="PTHR13061:SF29">
    <property type="entry name" value="GAMMA CARBONIC ANHYDRASE-LIKE 1, MITOCHONDRIAL-RELATED"/>
    <property type="match status" value="1"/>
</dbReference>
<dbReference type="Pfam" id="PF00132">
    <property type="entry name" value="Hexapep"/>
    <property type="match status" value="1"/>
</dbReference>
<name>A0A932CNM1_UNCTE</name>
<dbReference type="Gene3D" id="2.160.10.10">
    <property type="entry name" value="Hexapeptide repeat proteins"/>
    <property type="match status" value="1"/>
</dbReference>
<dbReference type="Proteomes" id="UP000769766">
    <property type="component" value="Unassembled WGS sequence"/>
</dbReference>
<dbReference type="InterPro" id="IPR001451">
    <property type="entry name" value="Hexapep"/>
</dbReference>
<dbReference type="CDD" id="cd04645">
    <property type="entry name" value="LbH_gamma_CA_like"/>
    <property type="match status" value="1"/>
</dbReference>